<dbReference type="PANTHER" id="PTHR11537:SF254">
    <property type="entry name" value="POTASSIUM VOLTAGE-GATED CHANNEL PROTEIN SHAB"/>
    <property type="match status" value="1"/>
</dbReference>
<dbReference type="Gene3D" id="1.10.287.70">
    <property type="match status" value="1"/>
</dbReference>
<comment type="caution">
    <text evidence="13">The sequence shown here is derived from an EMBL/GenBank/DDBJ whole genome shotgun (WGS) entry which is preliminary data.</text>
</comment>
<evidence type="ECO:0000256" key="6">
    <source>
        <dbReference type="ARBA" id="ARBA00022958"/>
    </source>
</evidence>
<protein>
    <recommendedName>
        <fullName evidence="12">Ion transport domain-containing protein</fullName>
    </recommendedName>
</protein>
<dbReference type="Pfam" id="PF00520">
    <property type="entry name" value="Ion_trans"/>
    <property type="match status" value="1"/>
</dbReference>
<feature type="transmembrane region" description="Helical" evidence="11">
    <location>
        <begin position="46"/>
        <end position="68"/>
    </location>
</feature>
<reference evidence="13 14" key="1">
    <citation type="journal article" date="2015" name="Sci. Rep.">
        <title>Genome of the facultative scuticociliatosis pathogen Pseudocohnilembus persalinus provides insight into its virulence through horizontal gene transfer.</title>
        <authorList>
            <person name="Xiong J."/>
            <person name="Wang G."/>
            <person name="Cheng J."/>
            <person name="Tian M."/>
            <person name="Pan X."/>
            <person name="Warren A."/>
            <person name="Jiang C."/>
            <person name="Yuan D."/>
            <person name="Miao W."/>
        </authorList>
    </citation>
    <scope>NUCLEOTIDE SEQUENCE [LARGE SCALE GENOMIC DNA]</scope>
    <source>
        <strain evidence="13">36N120E</strain>
    </source>
</reference>
<evidence type="ECO:0000256" key="5">
    <source>
        <dbReference type="ARBA" id="ARBA00022826"/>
    </source>
</evidence>
<dbReference type="AlphaFoldDB" id="A0A0V0QJY5"/>
<evidence type="ECO:0000256" key="1">
    <source>
        <dbReference type="ARBA" id="ARBA00004141"/>
    </source>
</evidence>
<evidence type="ECO:0000313" key="13">
    <source>
        <dbReference type="EMBL" id="KRX02518.1"/>
    </source>
</evidence>
<dbReference type="Proteomes" id="UP000054937">
    <property type="component" value="Unassembled WGS sequence"/>
</dbReference>
<sequence length="243" mass="27851">MSIFLNPEYKVFRALIVLRLVRIFNFQHFKEGVIVLFNGLGDSLEALTILIFITIICIILMSSFMYFIEKEFGTESNREINNIPEAIWWAIITITTVGYGDTVPSSQATKFVSVVALFFGVLNMQNKNSGSLSQPESGENEKNNHSQTIKNIMSQELDINNQNNNKKKDNKNQNYEYDSDSQDLDADVNLNFDNYFGFPNSLGDEVSSLNCKKQIFTNKFNSNDLQKPISEYNYQKNLDNNKQ</sequence>
<dbReference type="SUPFAM" id="SSF81324">
    <property type="entry name" value="Voltage-gated potassium channels"/>
    <property type="match status" value="1"/>
</dbReference>
<dbReference type="GO" id="GO:0001508">
    <property type="term" value="P:action potential"/>
    <property type="evidence" value="ECO:0007669"/>
    <property type="project" value="TreeGrafter"/>
</dbReference>
<keyword evidence="4 11" id="KW-0812">Transmembrane</keyword>
<dbReference type="PRINTS" id="PR00169">
    <property type="entry name" value="KCHANNEL"/>
</dbReference>
<keyword evidence="7 11" id="KW-1133">Transmembrane helix</keyword>
<keyword evidence="8" id="KW-0406">Ion transport</keyword>
<dbReference type="InParanoid" id="A0A0V0QJY5"/>
<evidence type="ECO:0000256" key="10">
    <source>
        <dbReference type="ARBA" id="ARBA00023303"/>
    </source>
</evidence>
<gene>
    <name evidence="13" type="ORF">PPERSA_11858</name>
</gene>
<name>A0A0V0QJY5_PSEPJ</name>
<dbReference type="InterPro" id="IPR028325">
    <property type="entry name" value="VG_K_chnl"/>
</dbReference>
<keyword evidence="14" id="KW-1185">Reference proteome</keyword>
<evidence type="ECO:0000256" key="8">
    <source>
        <dbReference type="ARBA" id="ARBA00023065"/>
    </source>
</evidence>
<keyword evidence="9 11" id="KW-0472">Membrane</keyword>
<dbReference type="EMBL" id="LDAU01000154">
    <property type="protein sequence ID" value="KRX02518.1"/>
    <property type="molecule type" value="Genomic_DNA"/>
</dbReference>
<keyword evidence="3" id="KW-0633">Potassium transport</keyword>
<dbReference type="GO" id="GO:0008076">
    <property type="term" value="C:voltage-gated potassium channel complex"/>
    <property type="evidence" value="ECO:0007669"/>
    <property type="project" value="InterPro"/>
</dbReference>
<dbReference type="PANTHER" id="PTHR11537">
    <property type="entry name" value="VOLTAGE-GATED POTASSIUM CHANNEL"/>
    <property type="match status" value="1"/>
</dbReference>
<keyword evidence="10" id="KW-0407">Ion channel</keyword>
<organism evidence="13 14">
    <name type="scientific">Pseudocohnilembus persalinus</name>
    <name type="common">Ciliate</name>
    <dbReference type="NCBI Taxonomy" id="266149"/>
    <lineage>
        <taxon>Eukaryota</taxon>
        <taxon>Sar</taxon>
        <taxon>Alveolata</taxon>
        <taxon>Ciliophora</taxon>
        <taxon>Intramacronucleata</taxon>
        <taxon>Oligohymenophorea</taxon>
        <taxon>Scuticociliatia</taxon>
        <taxon>Philasterida</taxon>
        <taxon>Pseudocohnilembidae</taxon>
        <taxon>Pseudocohnilembus</taxon>
    </lineage>
</organism>
<dbReference type="GO" id="GO:0005249">
    <property type="term" value="F:voltage-gated potassium channel activity"/>
    <property type="evidence" value="ECO:0007669"/>
    <property type="project" value="InterPro"/>
</dbReference>
<evidence type="ECO:0000313" key="14">
    <source>
        <dbReference type="Proteomes" id="UP000054937"/>
    </source>
</evidence>
<comment type="subcellular location">
    <subcellularLocation>
        <location evidence="1">Membrane</location>
        <topology evidence="1">Multi-pass membrane protein</topology>
    </subcellularLocation>
</comment>
<evidence type="ECO:0000256" key="2">
    <source>
        <dbReference type="ARBA" id="ARBA00022448"/>
    </source>
</evidence>
<feature type="domain" description="Ion transport" evidence="12">
    <location>
        <begin position="8"/>
        <end position="122"/>
    </location>
</feature>
<accession>A0A0V0QJY5</accession>
<evidence type="ECO:0000256" key="9">
    <source>
        <dbReference type="ARBA" id="ARBA00023136"/>
    </source>
</evidence>
<keyword evidence="6" id="KW-0630">Potassium</keyword>
<evidence type="ECO:0000259" key="12">
    <source>
        <dbReference type="Pfam" id="PF00520"/>
    </source>
</evidence>
<keyword evidence="5" id="KW-0631">Potassium channel</keyword>
<dbReference type="InterPro" id="IPR005821">
    <property type="entry name" value="Ion_trans_dom"/>
</dbReference>
<evidence type="ECO:0000256" key="7">
    <source>
        <dbReference type="ARBA" id="ARBA00022989"/>
    </source>
</evidence>
<proteinExistence type="predicted"/>
<evidence type="ECO:0000256" key="4">
    <source>
        <dbReference type="ARBA" id="ARBA00022692"/>
    </source>
</evidence>
<keyword evidence="2" id="KW-0813">Transport</keyword>
<evidence type="ECO:0000256" key="11">
    <source>
        <dbReference type="SAM" id="Phobius"/>
    </source>
</evidence>
<evidence type="ECO:0000256" key="3">
    <source>
        <dbReference type="ARBA" id="ARBA00022538"/>
    </source>
</evidence>